<protein>
    <recommendedName>
        <fullName evidence="4">Vacuolar-sorting protein SNF7</fullName>
    </recommendedName>
    <alternativeName>
        <fullName evidence="5">Vacuolar protein-sorting-associated protein 32</fullName>
    </alternativeName>
</protein>
<dbReference type="GO" id="GO:0006900">
    <property type="term" value="P:vesicle budding from membrane"/>
    <property type="evidence" value="ECO:0007669"/>
    <property type="project" value="TreeGrafter"/>
</dbReference>
<evidence type="ECO:0000256" key="4">
    <source>
        <dbReference type="ARBA" id="ARBA00040017"/>
    </source>
</evidence>
<organism evidence="8 9">
    <name type="scientific">[Candida] subhashii</name>
    <dbReference type="NCBI Taxonomy" id="561895"/>
    <lineage>
        <taxon>Eukaryota</taxon>
        <taxon>Fungi</taxon>
        <taxon>Dikarya</taxon>
        <taxon>Ascomycota</taxon>
        <taxon>Saccharomycotina</taxon>
        <taxon>Pichiomycetes</taxon>
        <taxon>Debaryomycetaceae</taxon>
        <taxon>Spathaspora</taxon>
    </lineage>
</organism>
<dbReference type="Proteomes" id="UP000694255">
    <property type="component" value="Unassembled WGS sequence"/>
</dbReference>
<dbReference type="PANTHER" id="PTHR22761:SF10">
    <property type="entry name" value="GH13992P"/>
    <property type="match status" value="1"/>
</dbReference>
<gene>
    <name evidence="8" type="ORF">J8A68_004784</name>
</gene>
<keyword evidence="9" id="KW-1185">Reference proteome</keyword>
<dbReference type="AlphaFoldDB" id="A0A8J5UK72"/>
<keyword evidence="6" id="KW-0175">Coiled coil</keyword>
<evidence type="ECO:0000256" key="2">
    <source>
        <dbReference type="ARBA" id="ARBA00006190"/>
    </source>
</evidence>
<dbReference type="GeneID" id="73471584"/>
<dbReference type="PANTHER" id="PTHR22761">
    <property type="entry name" value="CHARGED MULTIVESICULAR BODY PROTEIN"/>
    <property type="match status" value="1"/>
</dbReference>
<comment type="similarity">
    <text evidence="2">Belongs to the SNF7 family.</text>
</comment>
<comment type="subcellular location">
    <subcellularLocation>
        <location evidence="1">Endosome</location>
    </subcellularLocation>
</comment>
<sequence>MSDNIEDFIKSIPEFKASRLSSLYSNFQKLKTLNKEGYEANIQAWQSLLLKLISNHKIIDSNVSFTTYNPDILKFLGISNYGQPQNLGNEYLLNHRSFHEQGLSYILVSKESYISVINDTKSYLSPKVFSPFEQLLAKYRTLYFIKQAQEALEIIKEEINKQATYSSKLFNSDSLFTFLSTHIKISRQDLDLFLKYWNRDIQQCHVQKLDQITYIKFSPKEDLTPDDIHIIDLQSTIQNLHNRSTQLSNKLSNLKLEFKQVLTLPSKQQQRIKLRHLLTQRQTLMASLEKTSAIHNELCGIFEKINDSRMNMEVYIQYLASSAVLKNMNSRVSIEEIEEVKSEIEEEMAKADEISDALVGDGRNIVDEDEIEKELEELEREVVEDEDEDKVIERLKKLNLDEAAKPISEQDKQEEMQEAPKEKIPIPN</sequence>
<dbReference type="GO" id="GO:0000815">
    <property type="term" value="C:ESCRT III complex"/>
    <property type="evidence" value="ECO:0007669"/>
    <property type="project" value="TreeGrafter"/>
</dbReference>
<evidence type="ECO:0000313" key="9">
    <source>
        <dbReference type="Proteomes" id="UP000694255"/>
    </source>
</evidence>
<dbReference type="GO" id="GO:0032511">
    <property type="term" value="P:late endosome to vacuole transport via multivesicular body sorting pathway"/>
    <property type="evidence" value="ECO:0007669"/>
    <property type="project" value="TreeGrafter"/>
</dbReference>
<evidence type="ECO:0000256" key="6">
    <source>
        <dbReference type="SAM" id="Coils"/>
    </source>
</evidence>
<dbReference type="RefSeq" id="XP_049261959.1">
    <property type="nucleotide sequence ID" value="XM_049408780.1"/>
</dbReference>
<keyword evidence="3" id="KW-0967">Endosome</keyword>
<dbReference type="GO" id="GO:0009898">
    <property type="term" value="C:cytoplasmic side of plasma membrane"/>
    <property type="evidence" value="ECO:0007669"/>
    <property type="project" value="TreeGrafter"/>
</dbReference>
<evidence type="ECO:0000256" key="7">
    <source>
        <dbReference type="SAM" id="MobiDB-lite"/>
    </source>
</evidence>
<feature type="coiled-coil region" evidence="6">
    <location>
        <begin position="327"/>
        <end position="395"/>
    </location>
</feature>
<feature type="region of interest" description="Disordered" evidence="7">
    <location>
        <begin position="403"/>
        <end position="428"/>
    </location>
</feature>
<reference evidence="8 9" key="1">
    <citation type="journal article" date="2021" name="DNA Res.">
        <title>Genome analysis of Candida subhashii reveals its hybrid nature and dual mitochondrial genome conformations.</title>
        <authorList>
            <person name="Mixao V."/>
            <person name="Hegedusova E."/>
            <person name="Saus E."/>
            <person name="Pryszcz L.P."/>
            <person name="Cillingova A."/>
            <person name="Nosek J."/>
            <person name="Gabaldon T."/>
        </authorList>
    </citation>
    <scope>NUCLEOTIDE SEQUENCE [LARGE SCALE GENOMIC DNA]</scope>
    <source>
        <strain evidence="8 9">CBS 10753</strain>
    </source>
</reference>
<evidence type="ECO:0000313" key="8">
    <source>
        <dbReference type="EMBL" id="KAG7661726.1"/>
    </source>
</evidence>
<dbReference type="EMBL" id="JAGSYN010000214">
    <property type="protein sequence ID" value="KAG7661726.1"/>
    <property type="molecule type" value="Genomic_DNA"/>
</dbReference>
<dbReference type="InterPro" id="IPR005024">
    <property type="entry name" value="Snf7_fam"/>
</dbReference>
<evidence type="ECO:0000256" key="3">
    <source>
        <dbReference type="ARBA" id="ARBA00022753"/>
    </source>
</evidence>
<name>A0A8J5UK72_9ASCO</name>
<dbReference type="GO" id="GO:0005771">
    <property type="term" value="C:multivesicular body"/>
    <property type="evidence" value="ECO:0007669"/>
    <property type="project" value="TreeGrafter"/>
</dbReference>
<dbReference type="Pfam" id="PF03357">
    <property type="entry name" value="Snf7"/>
    <property type="match status" value="1"/>
</dbReference>
<proteinExistence type="inferred from homology"/>
<evidence type="ECO:0000256" key="5">
    <source>
        <dbReference type="ARBA" id="ARBA00042586"/>
    </source>
</evidence>
<dbReference type="OrthoDB" id="10250120at2759"/>
<comment type="caution">
    <text evidence="8">The sequence shown here is derived from an EMBL/GenBank/DDBJ whole genome shotgun (WGS) entry which is preliminary data.</text>
</comment>
<accession>A0A8J5UK72</accession>
<evidence type="ECO:0000256" key="1">
    <source>
        <dbReference type="ARBA" id="ARBA00004177"/>
    </source>
</evidence>